<proteinExistence type="predicted"/>
<evidence type="ECO:0000313" key="1">
    <source>
        <dbReference type="EMBL" id="CAK9115822.1"/>
    </source>
</evidence>
<dbReference type="Gene3D" id="1.25.40.10">
    <property type="entry name" value="Tetratricopeptide repeat domain"/>
    <property type="match status" value="1"/>
</dbReference>
<dbReference type="EMBL" id="CAXAMN010028361">
    <property type="protein sequence ID" value="CAK9116229.1"/>
    <property type="molecule type" value="Genomic_DNA"/>
</dbReference>
<dbReference type="InterPro" id="IPR011990">
    <property type="entry name" value="TPR-like_helical_dom_sf"/>
</dbReference>
<accession>A0ABP0STR3</accession>
<dbReference type="Proteomes" id="UP001642484">
    <property type="component" value="Unassembled WGS sequence"/>
</dbReference>
<dbReference type="EMBL" id="CAXAMN010028250">
    <property type="protein sequence ID" value="CAK9115822.1"/>
    <property type="molecule type" value="Genomic_DNA"/>
</dbReference>
<sequence>MWARSAHLSQVALACRKKRATWPQALQIWAQMAESPDAAALGALISTCAEGWAWPVTLELLEVARGLPRSYLDDRPLADTVMYNDTMSASMKSQQWQLVLTLFSQQRSAPPLSGRGPNVGSYAIALKACEQGRGWSLGVQLLEDMRLGREAQRGDLQYLHQPLWAGSALARGAGNLSSAT</sequence>
<gene>
    <name evidence="1" type="ORF">CCMP2556_LOCUS53562</name>
    <name evidence="2" type="ORF">CCMP2556_LOCUS53875</name>
</gene>
<dbReference type="PROSITE" id="PS51257">
    <property type="entry name" value="PROKAR_LIPOPROTEIN"/>
    <property type="match status" value="1"/>
</dbReference>
<reference evidence="1 3" key="1">
    <citation type="submission" date="2024-02" db="EMBL/GenBank/DDBJ databases">
        <authorList>
            <person name="Chen Y."/>
            <person name="Shah S."/>
            <person name="Dougan E. K."/>
            <person name="Thang M."/>
            <person name="Chan C."/>
        </authorList>
    </citation>
    <scope>NUCLEOTIDE SEQUENCE [LARGE SCALE GENOMIC DNA]</scope>
</reference>
<protein>
    <recommendedName>
        <fullName evidence="4">Pentatricopeptide repeat-containing protein, chloroplastic</fullName>
    </recommendedName>
</protein>
<organism evidence="1 3">
    <name type="scientific">Durusdinium trenchii</name>
    <dbReference type="NCBI Taxonomy" id="1381693"/>
    <lineage>
        <taxon>Eukaryota</taxon>
        <taxon>Sar</taxon>
        <taxon>Alveolata</taxon>
        <taxon>Dinophyceae</taxon>
        <taxon>Suessiales</taxon>
        <taxon>Symbiodiniaceae</taxon>
        <taxon>Durusdinium</taxon>
    </lineage>
</organism>
<comment type="caution">
    <text evidence="1">The sequence shown here is derived from an EMBL/GenBank/DDBJ whole genome shotgun (WGS) entry which is preliminary data.</text>
</comment>
<keyword evidence="3" id="KW-1185">Reference proteome</keyword>
<evidence type="ECO:0000313" key="2">
    <source>
        <dbReference type="EMBL" id="CAK9116229.1"/>
    </source>
</evidence>
<name>A0ABP0STR3_9DINO</name>
<evidence type="ECO:0000313" key="3">
    <source>
        <dbReference type="Proteomes" id="UP001642484"/>
    </source>
</evidence>
<evidence type="ECO:0008006" key="4">
    <source>
        <dbReference type="Google" id="ProtNLM"/>
    </source>
</evidence>